<comment type="catalytic activity">
    <reaction evidence="6">
        <text>N-terminal N-formyl-L-methionyl-[peptide] + H2O = N-terminal L-methionyl-[peptide] + formate</text>
        <dbReference type="Rhea" id="RHEA:24420"/>
        <dbReference type="Rhea" id="RHEA-COMP:10639"/>
        <dbReference type="Rhea" id="RHEA-COMP:10640"/>
        <dbReference type="ChEBI" id="CHEBI:15377"/>
        <dbReference type="ChEBI" id="CHEBI:15740"/>
        <dbReference type="ChEBI" id="CHEBI:49298"/>
        <dbReference type="ChEBI" id="CHEBI:64731"/>
        <dbReference type="EC" id="3.5.1.88"/>
    </reaction>
</comment>
<dbReference type="NCBIfam" id="TIGR00079">
    <property type="entry name" value="pept_deformyl"/>
    <property type="match status" value="1"/>
</dbReference>
<dbReference type="GO" id="GO:0006412">
    <property type="term" value="P:translation"/>
    <property type="evidence" value="ECO:0007669"/>
    <property type="project" value="UniProtKB-UniRule"/>
</dbReference>
<feature type="binding site" evidence="6">
    <location>
        <position position="142"/>
    </location>
    <ligand>
        <name>Fe cation</name>
        <dbReference type="ChEBI" id="CHEBI:24875"/>
    </ligand>
</feature>
<dbReference type="Proteomes" id="UP000315995">
    <property type="component" value="Chromosome"/>
</dbReference>
<comment type="similarity">
    <text evidence="1 6">Belongs to the polypeptide deformylase family.</text>
</comment>
<evidence type="ECO:0000313" key="7">
    <source>
        <dbReference type="EMBL" id="QDG53736.1"/>
    </source>
</evidence>
<dbReference type="RefSeq" id="WP_141200190.1">
    <property type="nucleotide sequence ID" value="NZ_CP041186.1"/>
</dbReference>
<keyword evidence="4 6" id="KW-0648">Protein biosynthesis</keyword>
<dbReference type="SUPFAM" id="SSF56420">
    <property type="entry name" value="Peptide deformylase"/>
    <property type="match status" value="1"/>
</dbReference>
<dbReference type="GO" id="GO:0042586">
    <property type="term" value="F:peptide deformylase activity"/>
    <property type="evidence" value="ECO:0007669"/>
    <property type="project" value="UniProtKB-UniRule"/>
</dbReference>
<comment type="function">
    <text evidence="6">Removes the formyl group from the N-terminal Met of newly synthesized proteins. Requires at least a dipeptide for an efficient rate of reaction. N-terminal L-methionine is a prerequisite for activity but the enzyme has broad specificity at other positions.</text>
</comment>
<reference evidence="7 8" key="1">
    <citation type="submission" date="2019-06" db="EMBL/GenBank/DDBJ databases">
        <title>Persicimonas caeni gen. nov., sp. nov., a predatory bacterium isolated from solar saltern.</title>
        <authorList>
            <person name="Wang S."/>
        </authorList>
    </citation>
    <scope>NUCLEOTIDE SEQUENCE [LARGE SCALE GENOMIC DNA]</scope>
    <source>
        <strain evidence="7 8">YN101</strain>
    </source>
</reference>
<organism evidence="7 8">
    <name type="scientific">Persicimonas caeni</name>
    <dbReference type="NCBI Taxonomy" id="2292766"/>
    <lineage>
        <taxon>Bacteria</taxon>
        <taxon>Deltaproteobacteria</taxon>
        <taxon>Bradymonadales</taxon>
        <taxon>Bradymonadaceae</taxon>
        <taxon>Persicimonas</taxon>
    </lineage>
</organism>
<dbReference type="PANTHER" id="PTHR10458:SF22">
    <property type="entry name" value="PEPTIDE DEFORMYLASE"/>
    <property type="match status" value="1"/>
</dbReference>
<evidence type="ECO:0000256" key="6">
    <source>
        <dbReference type="HAMAP-Rule" id="MF_00163"/>
    </source>
</evidence>
<protein>
    <recommendedName>
        <fullName evidence="6">Peptide deformylase</fullName>
        <shortName evidence="6">PDF</shortName>
        <ecNumber evidence="6">3.5.1.88</ecNumber>
    </recommendedName>
    <alternativeName>
        <fullName evidence="6">Polypeptide deformylase</fullName>
    </alternativeName>
</protein>
<dbReference type="Gene3D" id="3.90.45.10">
    <property type="entry name" value="Peptide deformylase"/>
    <property type="match status" value="1"/>
</dbReference>
<evidence type="ECO:0000256" key="2">
    <source>
        <dbReference type="ARBA" id="ARBA00022723"/>
    </source>
</evidence>
<comment type="cofactor">
    <cofactor evidence="6">
        <name>Fe(2+)</name>
        <dbReference type="ChEBI" id="CHEBI:29033"/>
    </cofactor>
    <text evidence="6">Binds 1 Fe(2+) ion.</text>
</comment>
<dbReference type="InterPro" id="IPR023635">
    <property type="entry name" value="Peptide_deformylase"/>
</dbReference>
<feature type="binding site" evidence="6">
    <location>
        <position position="138"/>
    </location>
    <ligand>
        <name>Fe cation</name>
        <dbReference type="ChEBI" id="CHEBI:24875"/>
    </ligand>
</feature>
<evidence type="ECO:0000256" key="1">
    <source>
        <dbReference type="ARBA" id="ARBA00010759"/>
    </source>
</evidence>
<dbReference type="FunFam" id="3.90.45.10:FF:000005">
    <property type="entry name" value="Peptide deformylase"/>
    <property type="match status" value="1"/>
</dbReference>
<evidence type="ECO:0000256" key="4">
    <source>
        <dbReference type="ARBA" id="ARBA00022917"/>
    </source>
</evidence>
<dbReference type="EC" id="3.5.1.88" evidence="6"/>
<evidence type="ECO:0000256" key="3">
    <source>
        <dbReference type="ARBA" id="ARBA00022801"/>
    </source>
</evidence>
<accession>A0A5B8YDI1</accession>
<dbReference type="EMBL" id="CP041186">
    <property type="protein sequence ID" value="QDG53736.1"/>
    <property type="molecule type" value="Genomic_DNA"/>
</dbReference>
<name>A0A4Y6PZH8_PERCE</name>
<feature type="active site" evidence="6">
    <location>
        <position position="139"/>
    </location>
</feature>
<dbReference type="AlphaFoldDB" id="A0A4Y6PZH8"/>
<proteinExistence type="inferred from homology"/>
<dbReference type="PRINTS" id="PR01576">
    <property type="entry name" value="PDEFORMYLASE"/>
</dbReference>
<keyword evidence="3 6" id="KW-0378">Hydrolase</keyword>
<evidence type="ECO:0000313" key="8">
    <source>
        <dbReference type="Proteomes" id="UP000315995"/>
    </source>
</evidence>
<evidence type="ECO:0000256" key="5">
    <source>
        <dbReference type="ARBA" id="ARBA00023004"/>
    </source>
</evidence>
<keyword evidence="5 6" id="KW-0408">Iron</keyword>
<dbReference type="InterPro" id="IPR036821">
    <property type="entry name" value="Peptide_deformylase_sf"/>
</dbReference>
<dbReference type="CDD" id="cd00487">
    <property type="entry name" value="Pep_deformylase"/>
    <property type="match status" value="1"/>
</dbReference>
<keyword evidence="2 6" id="KW-0479">Metal-binding</keyword>
<dbReference type="PANTHER" id="PTHR10458">
    <property type="entry name" value="PEPTIDE DEFORMYLASE"/>
    <property type="match status" value="1"/>
</dbReference>
<sequence length="185" mass="21018">MAIREIVLYPEARDVLTTKCTPVEEVDEETKQFVDDLIETMYHANGVGLAAPQVGVTKRVTVIDVSDRESDEREVFVLINPEIVEREGKLTWEEGCLSFPGLYGDVDRAAKVKVRALDREGEEYEIEGEGLLAVALQHEIDHLDGVLFIERMSRLKRRMALKEYKKIRARLAEEAEKEGEDEAAQ</sequence>
<dbReference type="PIRSF" id="PIRSF004749">
    <property type="entry name" value="Pep_def"/>
    <property type="match status" value="1"/>
</dbReference>
<accession>A0A4Y6PZH8</accession>
<dbReference type="Pfam" id="PF01327">
    <property type="entry name" value="Pep_deformylase"/>
    <property type="match status" value="1"/>
</dbReference>
<dbReference type="NCBIfam" id="NF001159">
    <property type="entry name" value="PRK00150.1-3"/>
    <property type="match status" value="1"/>
</dbReference>
<dbReference type="HAMAP" id="MF_00163">
    <property type="entry name" value="Pep_deformylase"/>
    <property type="match status" value="1"/>
</dbReference>
<keyword evidence="8" id="KW-1185">Reference proteome</keyword>
<gene>
    <name evidence="6 7" type="primary">def</name>
    <name evidence="7" type="ORF">FIV42_24225</name>
</gene>
<dbReference type="GO" id="GO:0046872">
    <property type="term" value="F:metal ion binding"/>
    <property type="evidence" value="ECO:0007669"/>
    <property type="project" value="UniProtKB-KW"/>
</dbReference>
<feature type="binding site" evidence="6">
    <location>
        <position position="96"/>
    </location>
    <ligand>
        <name>Fe cation</name>
        <dbReference type="ChEBI" id="CHEBI:24875"/>
    </ligand>
</feature>
<dbReference type="OrthoDB" id="9804313at2"/>